<reference evidence="2 4" key="1">
    <citation type="journal article" date="2016" name="Genome Biol. Evol.">
        <title>Divergent and convergent evolution of fungal pathogenicity.</title>
        <authorList>
            <person name="Shang Y."/>
            <person name="Xiao G."/>
            <person name="Zheng P."/>
            <person name="Cen K."/>
            <person name="Zhan S."/>
            <person name="Wang C."/>
        </authorList>
    </citation>
    <scope>NUCLEOTIDE SEQUENCE [LARGE SCALE GENOMIC DNA]</scope>
    <source>
        <strain evidence="2 4">RCEF 4871</strain>
    </source>
</reference>
<dbReference type="OrthoDB" id="4888533at2759"/>
<accession>A0A162JEG0</accession>
<dbReference type="EMBL" id="SBHS01000004">
    <property type="protein sequence ID" value="TWU76798.1"/>
    <property type="molecule type" value="Genomic_DNA"/>
</dbReference>
<name>A0A162JEG0_METRR</name>
<keyword evidence="1" id="KW-0732">Signal</keyword>
<protein>
    <submittedName>
        <fullName evidence="2">Uncharacterized protein</fullName>
    </submittedName>
</protein>
<evidence type="ECO:0000313" key="4">
    <source>
        <dbReference type="Proteomes" id="UP000243498"/>
    </source>
</evidence>
<dbReference type="AlphaFoldDB" id="A0A162JEG0"/>
<feature type="chain" id="PRO_5007836097" evidence="1">
    <location>
        <begin position="17"/>
        <end position="116"/>
    </location>
</feature>
<evidence type="ECO:0000313" key="2">
    <source>
        <dbReference type="EMBL" id="OAA43148.1"/>
    </source>
</evidence>
<sequence length="116" mass="11629">MAGLVFKSALLAAAMALTTNAATSQCNTNADCLSGYVCGPSDFAFSGSSSNVCVKIGTCNNTPDPQFPQDGPKCGDSIFCNVGGSCGEGYYKSGGETILTQVCVNQATGSQCAAST</sequence>
<dbReference type="OMA" id="AATSQCN"/>
<accession>A0A5C6GIY0</accession>
<dbReference type="Proteomes" id="UP000243498">
    <property type="component" value="Unassembled WGS sequence"/>
</dbReference>
<dbReference type="Proteomes" id="UP000317257">
    <property type="component" value="Unassembled WGS sequence"/>
</dbReference>
<feature type="signal peptide" evidence="1">
    <location>
        <begin position="1"/>
        <end position="16"/>
    </location>
</feature>
<proteinExistence type="predicted"/>
<organism evidence="2 4">
    <name type="scientific">Metarhizium rileyi (strain RCEF 4871)</name>
    <name type="common">Nomuraea rileyi</name>
    <dbReference type="NCBI Taxonomy" id="1649241"/>
    <lineage>
        <taxon>Eukaryota</taxon>
        <taxon>Fungi</taxon>
        <taxon>Dikarya</taxon>
        <taxon>Ascomycota</taxon>
        <taxon>Pezizomycotina</taxon>
        <taxon>Sordariomycetes</taxon>
        <taxon>Hypocreomycetidae</taxon>
        <taxon>Hypocreales</taxon>
        <taxon>Clavicipitaceae</taxon>
        <taxon>Metarhizium</taxon>
    </lineage>
</organism>
<dbReference type="EMBL" id="AZHC01000012">
    <property type="protein sequence ID" value="OAA43148.1"/>
    <property type="molecule type" value="Genomic_DNA"/>
</dbReference>
<reference evidence="3" key="3">
    <citation type="journal article" date="2019" name="Microbiol. Resour. Announc.">
        <title>Genome Sequence of Metarhizium rileyi, a Microbial Control Agent for Lepidoptera.</title>
        <authorList>
            <person name="Binneck E."/>
            <person name="Lastra C.C.L."/>
            <person name="Sosa-Gomez D.R."/>
        </authorList>
    </citation>
    <scope>NUCLEOTIDE SEQUENCE</scope>
    <source>
        <strain evidence="3">Cep018-CH2</strain>
    </source>
</reference>
<evidence type="ECO:0000313" key="3">
    <source>
        <dbReference type="EMBL" id="TWU76798.1"/>
    </source>
</evidence>
<evidence type="ECO:0000313" key="5">
    <source>
        <dbReference type="Proteomes" id="UP000317257"/>
    </source>
</evidence>
<evidence type="ECO:0000256" key="1">
    <source>
        <dbReference type="SAM" id="SignalP"/>
    </source>
</evidence>
<keyword evidence="4" id="KW-1185">Reference proteome</keyword>
<gene>
    <name evidence="3" type="ORF">ED733_005475</name>
    <name evidence="2" type="ORF">NOR_04515</name>
</gene>
<comment type="caution">
    <text evidence="2">The sequence shown here is derived from an EMBL/GenBank/DDBJ whole genome shotgun (WGS) entry which is preliminary data.</text>
</comment>
<reference evidence="5" key="2">
    <citation type="submission" date="2018-12" db="EMBL/GenBank/DDBJ databases">
        <title>The complete genome of Metarhizium rileyi, a key fungal pathogen of Lepidoptera.</title>
        <authorList>
            <person name="Binneck E."/>
            <person name="Lastra C.C.L."/>
            <person name="Sosa-Gomez D.R."/>
        </authorList>
    </citation>
    <scope>NUCLEOTIDE SEQUENCE [LARGE SCALE GENOMIC DNA]</scope>
    <source>
        <strain evidence="5">Cep018-CH2</strain>
    </source>
</reference>